<dbReference type="AlphaFoldDB" id="A0A919RW74"/>
<proteinExistence type="inferred from homology"/>
<evidence type="ECO:0000256" key="2">
    <source>
        <dbReference type="ARBA" id="ARBA00022448"/>
    </source>
</evidence>
<keyword evidence="2" id="KW-0813">Transport</keyword>
<comment type="caution">
    <text evidence="4">The sequence shown here is derived from an EMBL/GenBank/DDBJ whole genome shotgun (WGS) entry which is preliminary data.</text>
</comment>
<keyword evidence="5" id="KW-1185">Reference proteome</keyword>
<evidence type="ECO:0000313" key="5">
    <source>
        <dbReference type="Proteomes" id="UP000679179"/>
    </source>
</evidence>
<gene>
    <name evidence="4" type="ORF">CPJCM30710_01250</name>
</gene>
<dbReference type="Pfam" id="PF01990">
    <property type="entry name" value="ATP-synt_F"/>
    <property type="match status" value="1"/>
</dbReference>
<dbReference type="RefSeq" id="WP_212902217.1">
    <property type="nucleotide sequence ID" value="NZ_BOPZ01000001.1"/>
</dbReference>
<dbReference type="InterPro" id="IPR036906">
    <property type="entry name" value="ATPase_V1_fsu_sf"/>
</dbReference>
<dbReference type="InterPro" id="IPR008218">
    <property type="entry name" value="ATPase_V1-cplx_f_g_su"/>
</dbReference>
<name>A0A919RW74_9CLOT</name>
<dbReference type="Proteomes" id="UP000679179">
    <property type="component" value="Unassembled WGS sequence"/>
</dbReference>
<keyword evidence="3" id="KW-0406">Ion transport</keyword>
<sequence>MRSFLISDNLDSFIGMRMAGIDGIVLHDKEEILEKLNELTQREDLGIILITEKAASLLPEKIKKMKLKKGTPLIIEIPDRHGFFKDRDYIEGYVKEAVGLKI</sequence>
<organism evidence="4 5">
    <name type="scientific">Clostridium polyendosporum</name>
    <dbReference type="NCBI Taxonomy" id="69208"/>
    <lineage>
        <taxon>Bacteria</taxon>
        <taxon>Bacillati</taxon>
        <taxon>Bacillota</taxon>
        <taxon>Clostridia</taxon>
        <taxon>Eubacteriales</taxon>
        <taxon>Clostridiaceae</taxon>
        <taxon>Clostridium</taxon>
    </lineage>
</organism>
<protein>
    <submittedName>
        <fullName evidence="4">V-type ATP synthase subunit F</fullName>
    </submittedName>
</protein>
<evidence type="ECO:0000256" key="3">
    <source>
        <dbReference type="ARBA" id="ARBA00023065"/>
    </source>
</evidence>
<accession>A0A919RW74</accession>
<reference evidence="4" key="1">
    <citation type="submission" date="2021-03" db="EMBL/GenBank/DDBJ databases">
        <title>Taxonomic study of Clostridium polyendosporum from meadow-gley soil under rice.</title>
        <authorList>
            <person name="Kobayashi H."/>
            <person name="Tanizawa Y."/>
            <person name="Yagura M."/>
        </authorList>
    </citation>
    <scope>NUCLEOTIDE SEQUENCE</scope>
    <source>
        <strain evidence="4">JCM 30710</strain>
    </source>
</reference>
<evidence type="ECO:0000313" key="4">
    <source>
        <dbReference type="EMBL" id="GIM27459.1"/>
    </source>
</evidence>
<dbReference type="Gene3D" id="3.40.50.10580">
    <property type="entry name" value="ATPase, V1 complex, subunit F"/>
    <property type="match status" value="1"/>
</dbReference>
<dbReference type="GO" id="GO:0046961">
    <property type="term" value="F:proton-transporting ATPase activity, rotational mechanism"/>
    <property type="evidence" value="ECO:0007669"/>
    <property type="project" value="InterPro"/>
</dbReference>
<evidence type="ECO:0000256" key="1">
    <source>
        <dbReference type="ARBA" id="ARBA00010148"/>
    </source>
</evidence>
<comment type="similarity">
    <text evidence="1">Belongs to the V-ATPase F subunit family.</text>
</comment>
<dbReference type="SUPFAM" id="SSF159468">
    <property type="entry name" value="AtpF-like"/>
    <property type="match status" value="1"/>
</dbReference>
<dbReference type="EMBL" id="BOPZ01000001">
    <property type="protein sequence ID" value="GIM27459.1"/>
    <property type="molecule type" value="Genomic_DNA"/>
</dbReference>